<sequence>MWADEALDAKKSKGNILFNPQNPAVWPRELITAYDAAALFANHSSVGQSEGNGDNEGLKEDQRPGMTRVH</sequence>
<dbReference type="Proteomes" id="UP000015354">
    <property type="component" value="Unassembled WGS sequence"/>
</dbReference>
<accession>S9UL65</accession>
<evidence type="ECO:0000313" key="2">
    <source>
        <dbReference type="EMBL" id="EPY15431.1"/>
    </source>
</evidence>
<name>S9UL65_9TRYP</name>
<dbReference type="EMBL" id="ATMH01012099">
    <property type="protein sequence ID" value="EPY15431.1"/>
    <property type="molecule type" value="Genomic_DNA"/>
</dbReference>
<keyword evidence="3" id="KW-1185">Reference proteome</keyword>
<protein>
    <submittedName>
        <fullName evidence="2">Uncharacterized protein</fullName>
    </submittedName>
</protein>
<organism evidence="2 3">
    <name type="scientific">Strigomonas culicis</name>
    <dbReference type="NCBI Taxonomy" id="28005"/>
    <lineage>
        <taxon>Eukaryota</taxon>
        <taxon>Discoba</taxon>
        <taxon>Euglenozoa</taxon>
        <taxon>Kinetoplastea</taxon>
        <taxon>Metakinetoplastina</taxon>
        <taxon>Trypanosomatida</taxon>
        <taxon>Trypanosomatidae</taxon>
        <taxon>Strigomonadinae</taxon>
        <taxon>Strigomonas</taxon>
    </lineage>
</organism>
<evidence type="ECO:0000313" key="3">
    <source>
        <dbReference type="Proteomes" id="UP000015354"/>
    </source>
</evidence>
<evidence type="ECO:0000256" key="1">
    <source>
        <dbReference type="SAM" id="MobiDB-lite"/>
    </source>
</evidence>
<dbReference type="AlphaFoldDB" id="S9UL65"/>
<gene>
    <name evidence="2" type="ORF">STCU_12030</name>
</gene>
<comment type="caution">
    <text evidence="2">The sequence shown here is derived from an EMBL/GenBank/DDBJ whole genome shotgun (WGS) entry which is preliminary data.</text>
</comment>
<feature type="region of interest" description="Disordered" evidence="1">
    <location>
        <begin position="45"/>
        <end position="70"/>
    </location>
</feature>
<proteinExistence type="predicted"/>
<reference evidence="2 3" key="1">
    <citation type="journal article" date="2013" name="PLoS ONE">
        <title>Predicting the Proteins of Angomonas deanei, Strigomonas culicis and Their Respective Endosymbionts Reveals New Aspects of the Trypanosomatidae Family.</title>
        <authorList>
            <person name="Motta M.C."/>
            <person name="Martins A.C."/>
            <person name="de Souza S.S."/>
            <person name="Catta-Preta C.M."/>
            <person name="Silva R."/>
            <person name="Klein C.C."/>
            <person name="de Almeida L.G."/>
            <person name="de Lima Cunha O."/>
            <person name="Ciapina L.P."/>
            <person name="Brocchi M."/>
            <person name="Colabardini A.C."/>
            <person name="de Araujo Lima B."/>
            <person name="Machado C.R."/>
            <person name="de Almeida Soares C.M."/>
            <person name="Probst C.M."/>
            <person name="de Menezes C.B."/>
            <person name="Thompson C.E."/>
            <person name="Bartholomeu D.C."/>
            <person name="Gradia D.F."/>
            <person name="Pavoni D.P."/>
            <person name="Grisard E.C."/>
            <person name="Fantinatti-Garboggini F."/>
            <person name="Marchini F.K."/>
            <person name="Rodrigues-Luiz G.F."/>
            <person name="Wagner G."/>
            <person name="Goldman G.H."/>
            <person name="Fietto J.L."/>
            <person name="Elias M.C."/>
            <person name="Goldman M.H."/>
            <person name="Sagot M.F."/>
            <person name="Pereira M."/>
            <person name="Stoco P.H."/>
            <person name="de Mendonca-Neto R.P."/>
            <person name="Teixeira S.M."/>
            <person name="Maciel T.E."/>
            <person name="de Oliveira Mendes T.A."/>
            <person name="Urmenyi T.P."/>
            <person name="de Souza W."/>
            <person name="Schenkman S."/>
            <person name="de Vasconcelos A.T."/>
        </authorList>
    </citation>
    <scope>NUCLEOTIDE SEQUENCE [LARGE SCALE GENOMIC DNA]</scope>
</reference>